<evidence type="ECO:0000259" key="9">
    <source>
        <dbReference type="Pfam" id="PF13839"/>
    </source>
</evidence>
<dbReference type="InterPro" id="IPR029962">
    <property type="entry name" value="TBL"/>
</dbReference>
<reference evidence="11 12" key="1">
    <citation type="journal article" date="2023" name="Plants (Basel)">
        <title>Bridging the Gap: Combining Genomics and Transcriptomics Approaches to Understand Stylosanthes scabra, an Orphan Legume from the Brazilian Caatinga.</title>
        <authorList>
            <person name="Ferreira-Neto J.R.C."/>
            <person name="da Silva M.D."/>
            <person name="Binneck E."/>
            <person name="de Melo N.F."/>
            <person name="da Silva R.H."/>
            <person name="de Melo A.L.T.M."/>
            <person name="Pandolfi V."/>
            <person name="Bustamante F.O."/>
            <person name="Brasileiro-Vidal A.C."/>
            <person name="Benko-Iseppon A.M."/>
        </authorList>
    </citation>
    <scope>NUCLEOTIDE SEQUENCE [LARGE SCALE GENOMIC DNA]</scope>
    <source>
        <tissue evidence="11">Leaves</tissue>
    </source>
</reference>
<keyword evidence="6 8" id="KW-0472">Membrane</keyword>
<evidence type="ECO:0000256" key="5">
    <source>
        <dbReference type="ARBA" id="ARBA00022989"/>
    </source>
</evidence>
<evidence type="ECO:0000256" key="6">
    <source>
        <dbReference type="ARBA" id="ARBA00023136"/>
    </source>
</evidence>
<comment type="subcellular location">
    <subcellularLocation>
        <location evidence="1">Membrane</location>
        <topology evidence="1">Single-pass membrane protein</topology>
    </subcellularLocation>
</comment>
<evidence type="ECO:0000256" key="1">
    <source>
        <dbReference type="ARBA" id="ARBA00004167"/>
    </source>
</evidence>
<evidence type="ECO:0000313" key="11">
    <source>
        <dbReference type="EMBL" id="MED6188107.1"/>
    </source>
</evidence>
<dbReference type="PANTHER" id="PTHR32285">
    <property type="entry name" value="PROTEIN TRICHOME BIREFRINGENCE-LIKE 9-RELATED"/>
    <property type="match status" value="1"/>
</dbReference>
<dbReference type="PANTHER" id="PTHR32285:SF28">
    <property type="entry name" value="XYLOGLUCAN O-ACETYLTRANSFERASE 2"/>
    <property type="match status" value="1"/>
</dbReference>
<evidence type="ECO:0000256" key="8">
    <source>
        <dbReference type="SAM" id="Phobius"/>
    </source>
</evidence>
<protein>
    <recommendedName>
        <fullName evidence="13">Trichome birefringence-like N-terminal domain-containing protein</fullName>
    </recommendedName>
</protein>
<feature type="transmembrane region" description="Helical" evidence="8">
    <location>
        <begin position="26"/>
        <end position="45"/>
    </location>
</feature>
<evidence type="ECO:0000256" key="4">
    <source>
        <dbReference type="ARBA" id="ARBA00022968"/>
    </source>
</evidence>
<evidence type="ECO:0000256" key="7">
    <source>
        <dbReference type="SAM" id="MobiDB-lite"/>
    </source>
</evidence>
<organism evidence="11 12">
    <name type="scientific">Stylosanthes scabra</name>
    <dbReference type="NCBI Taxonomy" id="79078"/>
    <lineage>
        <taxon>Eukaryota</taxon>
        <taxon>Viridiplantae</taxon>
        <taxon>Streptophyta</taxon>
        <taxon>Embryophyta</taxon>
        <taxon>Tracheophyta</taxon>
        <taxon>Spermatophyta</taxon>
        <taxon>Magnoliopsida</taxon>
        <taxon>eudicotyledons</taxon>
        <taxon>Gunneridae</taxon>
        <taxon>Pentapetalae</taxon>
        <taxon>rosids</taxon>
        <taxon>fabids</taxon>
        <taxon>Fabales</taxon>
        <taxon>Fabaceae</taxon>
        <taxon>Papilionoideae</taxon>
        <taxon>50 kb inversion clade</taxon>
        <taxon>dalbergioids sensu lato</taxon>
        <taxon>Dalbergieae</taxon>
        <taxon>Pterocarpus clade</taxon>
        <taxon>Stylosanthes</taxon>
    </lineage>
</organism>
<evidence type="ECO:0008006" key="13">
    <source>
        <dbReference type="Google" id="ProtNLM"/>
    </source>
</evidence>
<feature type="domain" description="Trichome birefringence-like C-terminal" evidence="9">
    <location>
        <begin position="145"/>
        <end position="183"/>
    </location>
</feature>
<keyword evidence="12" id="KW-1185">Reference proteome</keyword>
<keyword evidence="4" id="KW-0735">Signal-anchor</keyword>
<proteinExistence type="inferred from homology"/>
<name>A0ABU6WQD6_9FABA</name>
<comment type="similarity">
    <text evidence="2">Belongs to the PC-esterase family. TBL subfamily.</text>
</comment>
<accession>A0ABU6WQD6</accession>
<dbReference type="InterPro" id="IPR025846">
    <property type="entry name" value="TBL_N"/>
</dbReference>
<dbReference type="EMBL" id="JASCZI010182534">
    <property type="protein sequence ID" value="MED6188107.1"/>
    <property type="molecule type" value="Genomic_DNA"/>
</dbReference>
<feature type="domain" description="Trichome birefringence-like N-terminal" evidence="10">
    <location>
        <begin position="90"/>
        <end position="144"/>
    </location>
</feature>
<dbReference type="Pfam" id="PF14416">
    <property type="entry name" value="PMR5N"/>
    <property type="match status" value="1"/>
</dbReference>
<evidence type="ECO:0000256" key="2">
    <source>
        <dbReference type="ARBA" id="ARBA00007727"/>
    </source>
</evidence>
<evidence type="ECO:0000256" key="3">
    <source>
        <dbReference type="ARBA" id="ARBA00022692"/>
    </source>
</evidence>
<gene>
    <name evidence="11" type="ORF">PIB30_082895</name>
</gene>
<evidence type="ECO:0000313" key="12">
    <source>
        <dbReference type="Proteomes" id="UP001341840"/>
    </source>
</evidence>
<keyword evidence="5 8" id="KW-1133">Transmembrane helix</keyword>
<evidence type="ECO:0000259" key="10">
    <source>
        <dbReference type="Pfam" id="PF14416"/>
    </source>
</evidence>
<feature type="compositionally biased region" description="Low complexity" evidence="7">
    <location>
        <begin position="69"/>
        <end position="81"/>
    </location>
</feature>
<sequence>MMLEKNTMKKSSNTFQDKRERCINNYLPWLLSSLFIASILCLFFLNSPKPLTLLPNQGPHIFDDQQKHSQTTNVSSSSSNSKPQHKEENKCDLFKGHWVPALEGESSYYTNSSCRTIPDSKNCFRHGRMDTDFLKWKWRPHQCELPRFNPTSFLNIVRGKKMAFIGDSVSRNHMESLLCLLSQVTL</sequence>
<dbReference type="InterPro" id="IPR026057">
    <property type="entry name" value="TBL_C"/>
</dbReference>
<comment type="caution">
    <text evidence="11">The sequence shown here is derived from an EMBL/GenBank/DDBJ whole genome shotgun (WGS) entry which is preliminary data.</text>
</comment>
<dbReference type="Proteomes" id="UP001341840">
    <property type="component" value="Unassembled WGS sequence"/>
</dbReference>
<feature type="region of interest" description="Disordered" evidence="7">
    <location>
        <begin position="62"/>
        <end position="89"/>
    </location>
</feature>
<dbReference type="Pfam" id="PF13839">
    <property type="entry name" value="PC-Esterase"/>
    <property type="match status" value="1"/>
</dbReference>
<keyword evidence="3 8" id="KW-0812">Transmembrane</keyword>